<dbReference type="PROSITE" id="PS00059">
    <property type="entry name" value="ADH_ZINC"/>
    <property type="match status" value="1"/>
</dbReference>
<keyword evidence="8" id="KW-1185">Reference proteome</keyword>
<keyword evidence="1 4" id="KW-0479">Metal-binding</keyword>
<comment type="cofactor">
    <cofactor evidence="4">
        <name>Zn(2+)</name>
        <dbReference type="ChEBI" id="CHEBI:29105"/>
    </cofactor>
</comment>
<dbReference type="PANTHER" id="PTHR43401">
    <property type="entry name" value="L-THREONINE 3-DEHYDROGENASE"/>
    <property type="match status" value="1"/>
</dbReference>
<dbReference type="InterPro" id="IPR036291">
    <property type="entry name" value="NAD(P)-bd_dom_sf"/>
</dbReference>
<dbReference type="InterPro" id="IPR013149">
    <property type="entry name" value="ADH-like_C"/>
</dbReference>
<dbReference type="Pfam" id="PF00107">
    <property type="entry name" value="ADH_zinc_N"/>
    <property type="match status" value="1"/>
</dbReference>
<evidence type="ECO:0000259" key="6">
    <source>
        <dbReference type="Pfam" id="PF08240"/>
    </source>
</evidence>
<feature type="domain" description="Alcohol dehydrogenase-like C-terminal" evidence="5">
    <location>
        <begin position="177"/>
        <end position="303"/>
    </location>
</feature>
<dbReference type="Gene3D" id="3.90.180.10">
    <property type="entry name" value="Medium-chain alcohol dehydrogenases, catalytic domain"/>
    <property type="match status" value="1"/>
</dbReference>
<reference evidence="7 8" key="1">
    <citation type="submission" date="2023-03" db="EMBL/GenBank/DDBJ databases">
        <title>Novel Species.</title>
        <authorList>
            <person name="Ma S."/>
        </authorList>
    </citation>
    <scope>NUCLEOTIDE SEQUENCE [LARGE SCALE GENOMIC DNA]</scope>
    <source>
        <strain evidence="7 8">B11</strain>
    </source>
</reference>
<keyword evidence="3" id="KW-0560">Oxidoreductase</keyword>
<dbReference type="Gene3D" id="3.40.50.720">
    <property type="entry name" value="NAD(P)-binding Rossmann-like Domain"/>
    <property type="match status" value="1"/>
</dbReference>
<evidence type="ECO:0000256" key="4">
    <source>
        <dbReference type="RuleBase" id="RU361277"/>
    </source>
</evidence>
<comment type="similarity">
    <text evidence="4">Belongs to the zinc-containing alcohol dehydrogenase family.</text>
</comment>
<sequence length="347" mass="36420">MKAAVMEAIGRLVVKDVPLPKVERGGMLIAVKACAICGSDVRTINYGSSHVHPPRILGHEVVGTILELGEGVSGYSIGEAVAVTPAIGCGKCDYCRSGHTNMCPDLETIGFEFDGGFAEIMAVPAKAVAQGHVNKLPPGLNFEKAVLAEPLACCINGQEPLSIGIGQSVVIIGAGTIGLFHTELAFVKGASRVFLADVVPEKLELAARLGKDLILVNSSKTNLVEKVLSETDGRGADVVIVACPVGEAQNQALQMVARRGRVSLFGGLPPEKSTGYLDSNLIHYKEVGVFGAHASTAPQNRLALSLLAGEKIGKAINYVTHVFPLEKIHDGLNVIKRGEALKVVIKP</sequence>
<dbReference type="EMBL" id="CP121689">
    <property type="protein sequence ID" value="WZL76020.1"/>
    <property type="molecule type" value="Genomic_DNA"/>
</dbReference>
<evidence type="ECO:0000259" key="5">
    <source>
        <dbReference type="Pfam" id="PF00107"/>
    </source>
</evidence>
<dbReference type="InterPro" id="IPR011032">
    <property type="entry name" value="GroES-like_sf"/>
</dbReference>
<accession>A0ABZ2YAH5</accession>
<feature type="domain" description="Alcohol dehydrogenase-like N-terminal" evidence="6">
    <location>
        <begin position="25"/>
        <end position="130"/>
    </location>
</feature>
<dbReference type="InterPro" id="IPR050129">
    <property type="entry name" value="Zn_alcohol_dh"/>
</dbReference>
<dbReference type="CDD" id="cd08235">
    <property type="entry name" value="iditol_2_DH_like"/>
    <property type="match status" value="1"/>
</dbReference>
<dbReference type="SUPFAM" id="SSF50129">
    <property type="entry name" value="GroES-like"/>
    <property type="match status" value="1"/>
</dbReference>
<dbReference type="RefSeq" id="WP_369018174.1">
    <property type="nucleotide sequence ID" value="NZ_CP121689.1"/>
</dbReference>
<gene>
    <name evidence="7" type="ORF">QBE54_10620</name>
</gene>
<evidence type="ECO:0000313" key="7">
    <source>
        <dbReference type="EMBL" id="WZL76020.1"/>
    </source>
</evidence>
<dbReference type="Pfam" id="PF08240">
    <property type="entry name" value="ADH_N"/>
    <property type="match status" value="1"/>
</dbReference>
<dbReference type="PANTHER" id="PTHR43401:SF2">
    <property type="entry name" value="L-THREONINE 3-DEHYDROGENASE"/>
    <property type="match status" value="1"/>
</dbReference>
<protein>
    <submittedName>
        <fullName evidence="7">Zinc-dependent dehydrogenase</fullName>
    </submittedName>
</protein>
<name>A0ABZ2YAH5_9BACT</name>
<proteinExistence type="inferred from homology"/>
<dbReference type="SUPFAM" id="SSF51735">
    <property type="entry name" value="NAD(P)-binding Rossmann-fold domains"/>
    <property type="match status" value="1"/>
</dbReference>
<evidence type="ECO:0000256" key="2">
    <source>
        <dbReference type="ARBA" id="ARBA00022833"/>
    </source>
</evidence>
<dbReference type="InterPro" id="IPR002328">
    <property type="entry name" value="ADH_Zn_CS"/>
</dbReference>
<organism evidence="7 8">
    <name type="scientific">Thermatribacter velox</name>
    <dbReference type="NCBI Taxonomy" id="3039681"/>
    <lineage>
        <taxon>Bacteria</taxon>
        <taxon>Pseudomonadati</taxon>
        <taxon>Atribacterota</taxon>
        <taxon>Atribacteria</taxon>
        <taxon>Atribacterales</taxon>
        <taxon>Thermatribacteraceae</taxon>
        <taxon>Thermatribacter</taxon>
    </lineage>
</organism>
<evidence type="ECO:0000313" key="8">
    <source>
        <dbReference type="Proteomes" id="UP001461341"/>
    </source>
</evidence>
<keyword evidence="2 4" id="KW-0862">Zinc</keyword>
<evidence type="ECO:0000256" key="1">
    <source>
        <dbReference type="ARBA" id="ARBA00022723"/>
    </source>
</evidence>
<evidence type="ECO:0000256" key="3">
    <source>
        <dbReference type="ARBA" id="ARBA00023002"/>
    </source>
</evidence>
<dbReference type="InterPro" id="IPR013154">
    <property type="entry name" value="ADH-like_N"/>
</dbReference>
<dbReference type="Proteomes" id="UP001461341">
    <property type="component" value="Chromosome"/>
</dbReference>